<sequence length="112" mass="11893">MSLRRRCSTTWLQRDCWARGGDGKERQRLLWQPSEEQGAARRGSGGSKEVKRWNQGGAAARGSGCGSEGSSGKGGDSGVMRSAQQVGSSKVTTPLLVLQREGPDSNGGSEQR</sequence>
<organism evidence="2 3">
    <name type="scientific">Ensete ventricosum</name>
    <name type="common">Abyssinian banana</name>
    <name type="synonym">Musa ensete</name>
    <dbReference type="NCBI Taxonomy" id="4639"/>
    <lineage>
        <taxon>Eukaryota</taxon>
        <taxon>Viridiplantae</taxon>
        <taxon>Streptophyta</taxon>
        <taxon>Embryophyta</taxon>
        <taxon>Tracheophyta</taxon>
        <taxon>Spermatophyta</taxon>
        <taxon>Magnoliopsida</taxon>
        <taxon>Liliopsida</taxon>
        <taxon>Zingiberales</taxon>
        <taxon>Musaceae</taxon>
        <taxon>Ensete</taxon>
    </lineage>
</organism>
<dbReference type="Proteomes" id="UP000287651">
    <property type="component" value="Unassembled WGS sequence"/>
</dbReference>
<evidence type="ECO:0000313" key="3">
    <source>
        <dbReference type="Proteomes" id="UP000287651"/>
    </source>
</evidence>
<name>A0A426XS20_ENSVE</name>
<reference evidence="2 3" key="1">
    <citation type="journal article" date="2014" name="Agronomy (Basel)">
        <title>A Draft Genome Sequence for Ensete ventricosum, the Drought-Tolerant Tree Against Hunger.</title>
        <authorList>
            <person name="Harrison J."/>
            <person name="Moore K.A."/>
            <person name="Paszkiewicz K."/>
            <person name="Jones T."/>
            <person name="Grant M."/>
            <person name="Ambacheew D."/>
            <person name="Muzemil S."/>
            <person name="Studholme D.J."/>
        </authorList>
    </citation>
    <scope>NUCLEOTIDE SEQUENCE [LARGE SCALE GENOMIC DNA]</scope>
</reference>
<feature type="compositionally biased region" description="Polar residues" evidence="1">
    <location>
        <begin position="82"/>
        <end position="92"/>
    </location>
</feature>
<evidence type="ECO:0000313" key="2">
    <source>
        <dbReference type="EMBL" id="RRT42250.1"/>
    </source>
</evidence>
<accession>A0A426XS20</accession>
<dbReference type="AlphaFoldDB" id="A0A426XS20"/>
<proteinExistence type="predicted"/>
<feature type="region of interest" description="Disordered" evidence="1">
    <location>
        <begin position="21"/>
        <end position="112"/>
    </location>
</feature>
<comment type="caution">
    <text evidence="2">The sequence shown here is derived from an EMBL/GenBank/DDBJ whole genome shotgun (WGS) entry which is preliminary data.</text>
</comment>
<feature type="compositionally biased region" description="Gly residues" evidence="1">
    <location>
        <begin position="63"/>
        <end position="77"/>
    </location>
</feature>
<evidence type="ECO:0000256" key="1">
    <source>
        <dbReference type="SAM" id="MobiDB-lite"/>
    </source>
</evidence>
<protein>
    <submittedName>
        <fullName evidence="2">Uncharacterized protein</fullName>
    </submittedName>
</protein>
<dbReference type="EMBL" id="AMZH03017978">
    <property type="protein sequence ID" value="RRT42250.1"/>
    <property type="molecule type" value="Genomic_DNA"/>
</dbReference>
<gene>
    <name evidence="2" type="ORF">B296_00016551</name>
</gene>